<comment type="caution">
    <text evidence="1">The sequence shown here is derived from an EMBL/GenBank/DDBJ whole genome shotgun (WGS) entry which is preliminary data.</text>
</comment>
<evidence type="ECO:0000313" key="1">
    <source>
        <dbReference type="EMBL" id="MBV2129993.1"/>
    </source>
</evidence>
<proteinExistence type="predicted"/>
<evidence type="ECO:0000313" key="2">
    <source>
        <dbReference type="Proteomes" id="UP000704611"/>
    </source>
</evidence>
<gene>
    <name evidence="1" type="ORF">KQY15_12955</name>
</gene>
<reference evidence="1 2" key="1">
    <citation type="submission" date="2021-06" db="EMBL/GenBank/DDBJ databases">
        <title>Rheinheimera indica sp. nov., isolated from deep-sea sediment.</title>
        <authorList>
            <person name="Wang Z."/>
            <person name="Zhang X.-Y."/>
        </authorList>
    </citation>
    <scope>NUCLEOTIDE SEQUENCE [LARGE SCALE GENOMIC DNA]</scope>
    <source>
        <strain evidence="1 2">SM2107</strain>
    </source>
</reference>
<name>A0ABS6MMF4_9GAMM</name>
<protein>
    <submittedName>
        <fullName evidence="1">DUF2442 domain-containing protein</fullName>
    </submittedName>
</protein>
<keyword evidence="2" id="KW-1185">Reference proteome</keyword>
<organism evidence="1 2">
    <name type="scientific">Arsukibacterium indicum</name>
    <dbReference type="NCBI Taxonomy" id="2848612"/>
    <lineage>
        <taxon>Bacteria</taxon>
        <taxon>Pseudomonadati</taxon>
        <taxon>Pseudomonadota</taxon>
        <taxon>Gammaproteobacteria</taxon>
        <taxon>Chromatiales</taxon>
        <taxon>Chromatiaceae</taxon>
        <taxon>Arsukibacterium</taxon>
    </lineage>
</organism>
<dbReference type="Pfam" id="PF10387">
    <property type="entry name" value="DUF2442"/>
    <property type="match status" value="1"/>
</dbReference>
<dbReference type="RefSeq" id="WP_217669825.1">
    <property type="nucleotide sequence ID" value="NZ_JAHRID010000006.1"/>
</dbReference>
<dbReference type="InterPro" id="IPR018841">
    <property type="entry name" value="DUF2442"/>
</dbReference>
<dbReference type="EMBL" id="JAHRID010000006">
    <property type="protein sequence ID" value="MBV2129993.1"/>
    <property type="molecule type" value="Genomic_DNA"/>
</dbReference>
<accession>A0ABS6MMF4</accession>
<dbReference type="Proteomes" id="UP000704611">
    <property type="component" value="Unassembled WGS sequence"/>
</dbReference>
<sequence length="86" mass="9954">MSALSVVNVKHITGHILDITFSDGYNAVVDFAPFIFSVGHPDYEQYKKLDNFLAYKLDDGNLNWDDYTMIFPVEDLYHNRLIKRPA</sequence>